<organism evidence="1 2">
    <name type="scientific">Caballeronia novacaledonica</name>
    <dbReference type="NCBI Taxonomy" id="1544861"/>
    <lineage>
        <taxon>Bacteria</taxon>
        <taxon>Pseudomonadati</taxon>
        <taxon>Pseudomonadota</taxon>
        <taxon>Betaproteobacteria</taxon>
        <taxon>Burkholderiales</taxon>
        <taxon>Burkholderiaceae</taxon>
        <taxon>Caballeronia</taxon>
    </lineage>
</organism>
<evidence type="ECO:0000313" key="2">
    <source>
        <dbReference type="Proteomes" id="UP001055013"/>
    </source>
</evidence>
<evidence type="ECO:0000313" key="1">
    <source>
        <dbReference type="EMBL" id="GJH18794.1"/>
    </source>
</evidence>
<protein>
    <submittedName>
        <fullName evidence="1">LysM peptidoglycan-binding domain-containing protein</fullName>
    </submittedName>
</protein>
<accession>A0ACB5QUN5</accession>
<keyword evidence="2" id="KW-1185">Reference proteome</keyword>
<comment type="caution">
    <text evidence="1">The sequence shown here is derived from an EMBL/GenBank/DDBJ whole genome shotgun (WGS) entry which is preliminary data.</text>
</comment>
<proteinExistence type="predicted"/>
<name>A0ACB5QUN5_9BURK</name>
<gene>
    <name evidence="1" type="ORF">CBA19CS22_19650</name>
</gene>
<dbReference type="EMBL" id="BPUR01000011">
    <property type="protein sequence ID" value="GJH18794.1"/>
    <property type="molecule type" value="Genomic_DNA"/>
</dbReference>
<dbReference type="Proteomes" id="UP001055013">
    <property type="component" value="Unassembled WGS sequence"/>
</dbReference>
<sequence>MDNKTEIHRASSIRLRLQDRYGNPIRGLEVDIRGIDEDFARIYHSAKTDAEGFLHFAVAKGHEVAVQVKRWTDDCMKTVARLKASADTLEVRLTSPKTLHKISTNLDVKHGGEYRRGTHVVKKGETLTSIAKKYHTSVDYLKHVNRLSSDLIIENGILKVPPSARKTGGKSPTVSRQTSGAGARPNSAPTKTRASTTPAQTTSAPATPDRATSVQEHNDRGGPTHSLRQGAPAIIFPLRLRPLNDNGGIYGKTGADYVWDKQLNDPGQTAPRFGADRGGGRRHAGRDLYVDKHTEIVAIAPGIVTRCAPFYCQTDQITIHHMTSDGRQFVVRYGEVDPSSIKVTRGDQVQQGQIIAKSGVLINNGRLLSIVGSKNVSMLHFEAYSGALGYENTPSLTDTNASGFQRRRDLIDPLAILTEGYRATFLDAQPTPALGDRIPIDRIVTSSRGKEFIRGWEGVHFDQSREKVLYYNDSKGYCTVGWGHLIAKKSCEELGFVPRVSSISKKDGLDLFDSDVMEHEHRLKSKISVALFQYEFDALMSLVFNLGGLEKTPQLCRKLNNQDYKGAVAEFLDIENRSRRQSEHDLFTSGTYNWQH</sequence>
<reference evidence="1" key="1">
    <citation type="submission" date="2021-09" db="EMBL/GenBank/DDBJ databases">
        <title>Isolation and characterization of 3-chlorobenzoate degrading bacteria from soils in Shizuoka.</title>
        <authorList>
            <person name="Ifat A."/>
            <person name="Ogawa N."/>
            <person name="Kimbara K."/>
            <person name="Moriuchi R."/>
            <person name="Dohra H."/>
            <person name="Shintani M."/>
        </authorList>
    </citation>
    <scope>NUCLEOTIDE SEQUENCE</scope>
    <source>
        <strain evidence="1">19CS2-2</strain>
    </source>
</reference>